<protein>
    <submittedName>
        <fullName evidence="2">Uncharacterized protein</fullName>
    </submittedName>
</protein>
<feature type="region of interest" description="Disordered" evidence="1">
    <location>
        <begin position="1"/>
        <end position="24"/>
    </location>
</feature>
<dbReference type="STRING" id="1117707.VQ7734_00838"/>
<evidence type="ECO:0000256" key="1">
    <source>
        <dbReference type="SAM" id="MobiDB-lite"/>
    </source>
</evidence>
<dbReference type="OrthoDB" id="5816585at2"/>
<sequence>MENQTEYSENEVQPEEILETHSEAEENALLQELSGEDFNPDTAVQKSDPKKEAALAAGEATTKAVLGVTEQLIKQFAHKDFTFDTAQIDNVATAAAPLFVKYNGELPPWLAAYREELTFVVAAGALGFSSFTQIKALKAIDQAKDITPEEQEPEPHGA</sequence>
<dbReference type="RefSeq" id="WP_073580016.1">
    <property type="nucleotide sequence ID" value="NZ_AP024897.1"/>
</dbReference>
<feature type="compositionally biased region" description="Acidic residues" evidence="1">
    <location>
        <begin position="8"/>
        <end position="17"/>
    </location>
</feature>
<gene>
    <name evidence="2" type="ORF">VQ7734_00838</name>
</gene>
<organism evidence="2 3">
    <name type="scientific">Vibrio quintilis</name>
    <dbReference type="NCBI Taxonomy" id="1117707"/>
    <lineage>
        <taxon>Bacteria</taxon>
        <taxon>Pseudomonadati</taxon>
        <taxon>Pseudomonadota</taxon>
        <taxon>Gammaproteobacteria</taxon>
        <taxon>Vibrionales</taxon>
        <taxon>Vibrionaceae</taxon>
        <taxon>Vibrio</taxon>
    </lineage>
</organism>
<proteinExistence type="predicted"/>
<name>A0A1M7YR61_9VIBR</name>
<evidence type="ECO:0000313" key="2">
    <source>
        <dbReference type="EMBL" id="SHO55119.1"/>
    </source>
</evidence>
<accession>A0A1M7YR61</accession>
<keyword evidence="3" id="KW-1185">Reference proteome</keyword>
<reference evidence="3" key="1">
    <citation type="submission" date="2016-12" db="EMBL/GenBank/DDBJ databases">
        <authorList>
            <person name="Rodrigo-Torres L."/>
            <person name="Arahal R.D."/>
            <person name="Lucena T."/>
        </authorList>
    </citation>
    <scope>NUCLEOTIDE SEQUENCE [LARGE SCALE GENOMIC DNA]</scope>
</reference>
<dbReference type="AlphaFoldDB" id="A0A1M7YR61"/>
<dbReference type="Proteomes" id="UP000184600">
    <property type="component" value="Unassembled WGS sequence"/>
</dbReference>
<dbReference type="EMBL" id="FRFG01000011">
    <property type="protein sequence ID" value="SHO55119.1"/>
    <property type="molecule type" value="Genomic_DNA"/>
</dbReference>
<evidence type="ECO:0000313" key="3">
    <source>
        <dbReference type="Proteomes" id="UP000184600"/>
    </source>
</evidence>